<dbReference type="Pfam" id="PF04085">
    <property type="entry name" value="MreC"/>
    <property type="match status" value="1"/>
</dbReference>
<evidence type="ECO:0000313" key="8">
    <source>
        <dbReference type="Proteomes" id="UP001597180"/>
    </source>
</evidence>
<dbReference type="InterPro" id="IPR042175">
    <property type="entry name" value="Cell/Rod_MreC_2"/>
</dbReference>
<dbReference type="Gene3D" id="2.40.10.350">
    <property type="entry name" value="Rod shape-determining protein MreC, domain 2"/>
    <property type="match status" value="1"/>
</dbReference>
<dbReference type="InterPro" id="IPR007221">
    <property type="entry name" value="MreC"/>
</dbReference>
<organism evidence="7 8">
    <name type="scientific">Paenibacillus vulneris</name>
    <dbReference type="NCBI Taxonomy" id="1133364"/>
    <lineage>
        <taxon>Bacteria</taxon>
        <taxon>Bacillati</taxon>
        <taxon>Bacillota</taxon>
        <taxon>Bacilli</taxon>
        <taxon>Bacillales</taxon>
        <taxon>Paenibacillaceae</taxon>
        <taxon>Paenibacillus</taxon>
    </lineage>
</organism>
<evidence type="ECO:0000259" key="6">
    <source>
        <dbReference type="Pfam" id="PF04085"/>
    </source>
</evidence>
<reference evidence="8" key="1">
    <citation type="journal article" date="2019" name="Int. J. Syst. Evol. Microbiol.">
        <title>The Global Catalogue of Microorganisms (GCM) 10K type strain sequencing project: providing services to taxonomists for standard genome sequencing and annotation.</title>
        <authorList>
            <consortium name="The Broad Institute Genomics Platform"/>
            <consortium name="The Broad Institute Genome Sequencing Center for Infectious Disease"/>
            <person name="Wu L."/>
            <person name="Ma J."/>
        </authorList>
    </citation>
    <scope>NUCLEOTIDE SEQUENCE [LARGE SCALE GENOMIC DNA]</scope>
    <source>
        <strain evidence="8">CCUG 53270</strain>
    </source>
</reference>
<evidence type="ECO:0000256" key="4">
    <source>
        <dbReference type="ARBA" id="ARBA00032089"/>
    </source>
</evidence>
<sequence>MAKKWIFFCVCFIAVISFLLISYKKELLEFISLIKSTSSEIAITRKENDILKRNALVFQALVKTELNNAEYQNIVLNEALAFKKRFEEETDFILQYASCSTVSHDGIIATSLNIDLGANDGIKKDMAVITQSGLIGLISDVQEHSSVVALITNLGNEQTSKAISVKLKENNETTGIITEFINEKLDTGNDEQYFVMKKIEENSKIEAGNTVITSGLGGVFPEGIRVGTIDSISNSSTLTREARIKLEFNPSQISYVFIVERRS</sequence>
<dbReference type="Proteomes" id="UP001597180">
    <property type="component" value="Unassembled WGS sequence"/>
</dbReference>
<gene>
    <name evidence="7" type="primary">mreC</name>
    <name evidence="7" type="ORF">ACFQ4B_16605</name>
</gene>
<dbReference type="PANTHER" id="PTHR34138">
    <property type="entry name" value="CELL SHAPE-DETERMINING PROTEIN MREC"/>
    <property type="match status" value="1"/>
</dbReference>
<evidence type="ECO:0000256" key="1">
    <source>
        <dbReference type="ARBA" id="ARBA00009369"/>
    </source>
</evidence>
<keyword evidence="8" id="KW-1185">Reference proteome</keyword>
<evidence type="ECO:0000256" key="5">
    <source>
        <dbReference type="SAM" id="Phobius"/>
    </source>
</evidence>
<keyword evidence="3" id="KW-0133">Cell shape</keyword>
<feature type="domain" description="Rod shape-determining protein MreC beta-barrel core" evidence="6">
    <location>
        <begin position="110"/>
        <end position="260"/>
    </location>
</feature>
<dbReference type="Gene3D" id="2.40.10.340">
    <property type="entry name" value="Rod shape-determining protein MreC, domain 1"/>
    <property type="match status" value="1"/>
</dbReference>
<keyword evidence="5" id="KW-0472">Membrane</keyword>
<comment type="similarity">
    <text evidence="1">Belongs to the MreC family.</text>
</comment>
<dbReference type="EMBL" id="JBHTLU010000019">
    <property type="protein sequence ID" value="MFD1221740.1"/>
    <property type="molecule type" value="Genomic_DNA"/>
</dbReference>
<dbReference type="RefSeq" id="WP_345585894.1">
    <property type="nucleotide sequence ID" value="NZ_BAABJG010000003.1"/>
</dbReference>
<name>A0ABW3UQ16_9BACL</name>
<dbReference type="InterPro" id="IPR055342">
    <property type="entry name" value="MreC_beta-barrel_core"/>
</dbReference>
<keyword evidence="5" id="KW-1133">Transmembrane helix</keyword>
<evidence type="ECO:0000313" key="7">
    <source>
        <dbReference type="EMBL" id="MFD1221740.1"/>
    </source>
</evidence>
<dbReference type="PIRSF" id="PIRSF038471">
    <property type="entry name" value="MreC"/>
    <property type="match status" value="1"/>
</dbReference>
<feature type="transmembrane region" description="Helical" evidence="5">
    <location>
        <begin position="5"/>
        <end position="23"/>
    </location>
</feature>
<protein>
    <recommendedName>
        <fullName evidence="2">Cell shape-determining protein MreC</fullName>
    </recommendedName>
    <alternativeName>
        <fullName evidence="4">Cell shape protein MreC</fullName>
    </alternativeName>
</protein>
<evidence type="ECO:0000256" key="2">
    <source>
        <dbReference type="ARBA" id="ARBA00013855"/>
    </source>
</evidence>
<dbReference type="InterPro" id="IPR042177">
    <property type="entry name" value="Cell/Rod_1"/>
</dbReference>
<dbReference type="PANTHER" id="PTHR34138:SF1">
    <property type="entry name" value="CELL SHAPE-DETERMINING PROTEIN MREC"/>
    <property type="match status" value="1"/>
</dbReference>
<comment type="caution">
    <text evidence="7">The sequence shown here is derived from an EMBL/GenBank/DDBJ whole genome shotgun (WGS) entry which is preliminary data.</text>
</comment>
<evidence type="ECO:0000256" key="3">
    <source>
        <dbReference type="ARBA" id="ARBA00022960"/>
    </source>
</evidence>
<accession>A0ABW3UQ16</accession>
<keyword evidence="5" id="KW-0812">Transmembrane</keyword>
<proteinExistence type="inferred from homology"/>